<evidence type="ECO:0000256" key="1">
    <source>
        <dbReference type="SAM" id="Phobius"/>
    </source>
</evidence>
<accession>A0A9P5YGE3</accession>
<dbReference type="AlphaFoldDB" id="A0A9P5YGE3"/>
<comment type="caution">
    <text evidence="2">The sequence shown here is derived from an EMBL/GenBank/DDBJ whole genome shotgun (WGS) entry which is preliminary data.</text>
</comment>
<feature type="transmembrane region" description="Helical" evidence="1">
    <location>
        <begin position="29"/>
        <end position="50"/>
    </location>
</feature>
<evidence type="ECO:0000313" key="2">
    <source>
        <dbReference type="EMBL" id="KAF9467180.1"/>
    </source>
</evidence>
<name>A0A9P5YGE3_9AGAR</name>
<evidence type="ECO:0000313" key="3">
    <source>
        <dbReference type="Proteomes" id="UP000807353"/>
    </source>
</evidence>
<dbReference type="Proteomes" id="UP000807353">
    <property type="component" value="Unassembled WGS sequence"/>
</dbReference>
<feature type="transmembrane region" description="Helical" evidence="1">
    <location>
        <begin position="126"/>
        <end position="145"/>
    </location>
</feature>
<dbReference type="EMBL" id="MU150238">
    <property type="protein sequence ID" value="KAF9467180.1"/>
    <property type="molecule type" value="Genomic_DNA"/>
</dbReference>
<keyword evidence="1" id="KW-1133">Transmembrane helix</keyword>
<gene>
    <name evidence="2" type="ORF">BDZ94DRAFT_1249772</name>
</gene>
<feature type="transmembrane region" description="Helical" evidence="1">
    <location>
        <begin position="82"/>
        <end position="105"/>
    </location>
</feature>
<organism evidence="2 3">
    <name type="scientific">Collybia nuda</name>
    <dbReference type="NCBI Taxonomy" id="64659"/>
    <lineage>
        <taxon>Eukaryota</taxon>
        <taxon>Fungi</taxon>
        <taxon>Dikarya</taxon>
        <taxon>Basidiomycota</taxon>
        <taxon>Agaricomycotina</taxon>
        <taxon>Agaricomycetes</taxon>
        <taxon>Agaricomycetidae</taxon>
        <taxon>Agaricales</taxon>
        <taxon>Tricholomatineae</taxon>
        <taxon>Clitocybaceae</taxon>
        <taxon>Collybia</taxon>
    </lineage>
</organism>
<keyword evidence="3" id="KW-1185">Reference proteome</keyword>
<keyword evidence="1" id="KW-0812">Transmembrane</keyword>
<keyword evidence="1" id="KW-0472">Membrane</keyword>
<sequence>MPSAVTVLISEMILILRTYAVYDCSKSVLGAVSLVWILHLVSISCVMGGAGNFHKPALSLITLPESSFIRKLASLNLSKTTGLFYIAPAIVFDTTVGGLLTLGLYRKSRPFGNMMPLVRLIIKDGLLYFTVVFLTNISWMLLLIFEGGGANNDIIRFLPLEMWSSCITATMIGRLTLNLRMYNQADNELTFQSMTVRFGLSHQGSLTLTPDNDLHEGST</sequence>
<reference evidence="2" key="1">
    <citation type="submission" date="2020-11" db="EMBL/GenBank/DDBJ databases">
        <authorList>
            <consortium name="DOE Joint Genome Institute"/>
            <person name="Ahrendt S."/>
            <person name="Riley R."/>
            <person name="Andreopoulos W."/>
            <person name="Labutti K."/>
            <person name="Pangilinan J."/>
            <person name="Ruiz-Duenas F.J."/>
            <person name="Barrasa J.M."/>
            <person name="Sanchez-Garcia M."/>
            <person name="Camarero S."/>
            <person name="Miyauchi S."/>
            <person name="Serrano A."/>
            <person name="Linde D."/>
            <person name="Babiker R."/>
            <person name="Drula E."/>
            <person name="Ayuso-Fernandez I."/>
            <person name="Pacheco R."/>
            <person name="Padilla G."/>
            <person name="Ferreira P."/>
            <person name="Barriuso J."/>
            <person name="Kellner H."/>
            <person name="Castanera R."/>
            <person name="Alfaro M."/>
            <person name="Ramirez L."/>
            <person name="Pisabarro A.G."/>
            <person name="Kuo A."/>
            <person name="Tritt A."/>
            <person name="Lipzen A."/>
            <person name="He G."/>
            <person name="Yan M."/>
            <person name="Ng V."/>
            <person name="Cullen D."/>
            <person name="Martin F."/>
            <person name="Rosso M.-N."/>
            <person name="Henrissat B."/>
            <person name="Hibbett D."/>
            <person name="Martinez A.T."/>
            <person name="Grigoriev I.V."/>
        </authorList>
    </citation>
    <scope>NUCLEOTIDE SEQUENCE</scope>
    <source>
        <strain evidence="2">CBS 247.69</strain>
    </source>
</reference>
<feature type="transmembrane region" description="Helical" evidence="1">
    <location>
        <begin position="157"/>
        <end position="177"/>
    </location>
</feature>
<protein>
    <submittedName>
        <fullName evidence="2">Uncharacterized protein</fullName>
    </submittedName>
</protein>
<proteinExistence type="predicted"/>
<dbReference type="OrthoDB" id="2745134at2759"/>
<feature type="transmembrane region" description="Helical" evidence="1">
    <location>
        <begin position="6"/>
        <end position="22"/>
    </location>
</feature>